<dbReference type="PANTHER" id="PTHR31395:SF23">
    <property type="entry name" value="GEO05642P1"/>
    <property type="match status" value="1"/>
</dbReference>
<dbReference type="PANTHER" id="PTHR31395">
    <property type="entry name" value="SHISA"/>
    <property type="match status" value="1"/>
</dbReference>
<feature type="region of interest" description="Disordered" evidence="5">
    <location>
        <begin position="187"/>
        <end position="261"/>
    </location>
</feature>
<feature type="transmembrane region" description="Helical" evidence="6">
    <location>
        <begin position="85"/>
        <end position="114"/>
    </location>
</feature>
<evidence type="ECO:0000313" key="9">
    <source>
        <dbReference type="RefSeq" id="XP_013786802.1"/>
    </source>
</evidence>
<comment type="subcellular location">
    <subcellularLocation>
        <location evidence="1">Membrane</location>
    </subcellularLocation>
</comment>
<evidence type="ECO:0000256" key="4">
    <source>
        <dbReference type="ARBA" id="ARBA00023136"/>
    </source>
</evidence>
<evidence type="ECO:0000256" key="2">
    <source>
        <dbReference type="ARBA" id="ARBA00022692"/>
    </source>
</evidence>
<reference evidence="9" key="1">
    <citation type="submission" date="2025-08" db="UniProtKB">
        <authorList>
            <consortium name="RefSeq"/>
        </authorList>
    </citation>
    <scope>IDENTIFICATION</scope>
    <source>
        <tissue evidence="9">Muscle</tissue>
    </source>
</reference>
<evidence type="ECO:0000256" key="3">
    <source>
        <dbReference type="ARBA" id="ARBA00022989"/>
    </source>
</evidence>
<organism evidence="8 9">
    <name type="scientific">Limulus polyphemus</name>
    <name type="common">Atlantic horseshoe crab</name>
    <dbReference type="NCBI Taxonomy" id="6850"/>
    <lineage>
        <taxon>Eukaryota</taxon>
        <taxon>Metazoa</taxon>
        <taxon>Ecdysozoa</taxon>
        <taxon>Arthropoda</taxon>
        <taxon>Chelicerata</taxon>
        <taxon>Merostomata</taxon>
        <taxon>Xiphosura</taxon>
        <taxon>Limulidae</taxon>
        <taxon>Limulus</taxon>
    </lineage>
</organism>
<sequence length="261" mass="27905">MKLMGFIFKTNNQPSMLLLLILVLLNSLALHTVNGRICGTGLNSLICPKHEFAEARYCCGELGSEYCCNADEYFEYTTSDSNTGLIVGLLISSVIVVVVGILLCCFCCGCCLLAKRRQQGRVLYGPQSTTFVSNTTSAVTYGPQPGSQPPTTSSFSPYPPPFGGDPQYLAQPVVYPQYPTPTSGYPLPTSGVPPYHLSSSGPPQYPASSGGCPQRNPPSSGQQGDFCYNPSVLGMNPPPYPGISQPAYNPAYMANNQSEKV</sequence>
<dbReference type="RefSeq" id="XP_013786802.1">
    <property type="nucleotide sequence ID" value="XM_013931348.2"/>
</dbReference>
<keyword evidence="7" id="KW-0732">Signal</keyword>
<accession>A0ABM1BQP1</accession>
<protein>
    <submittedName>
        <fullName evidence="9">Protein shisa-5-like</fullName>
    </submittedName>
</protein>
<feature type="region of interest" description="Disordered" evidence="5">
    <location>
        <begin position="136"/>
        <end position="159"/>
    </location>
</feature>
<keyword evidence="8" id="KW-1185">Reference proteome</keyword>
<name>A0ABM1BQP1_LIMPO</name>
<evidence type="ECO:0000313" key="8">
    <source>
        <dbReference type="Proteomes" id="UP000694941"/>
    </source>
</evidence>
<keyword evidence="2 6" id="KW-0812">Transmembrane</keyword>
<proteinExistence type="predicted"/>
<keyword evidence="4 6" id="KW-0472">Membrane</keyword>
<dbReference type="InterPro" id="IPR026910">
    <property type="entry name" value="Shisa"/>
</dbReference>
<feature type="compositionally biased region" description="Low complexity" evidence="5">
    <location>
        <begin position="140"/>
        <end position="156"/>
    </location>
</feature>
<feature type="chain" id="PRO_5047320481" evidence="7">
    <location>
        <begin position="36"/>
        <end position="261"/>
    </location>
</feature>
<evidence type="ECO:0000256" key="5">
    <source>
        <dbReference type="SAM" id="MobiDB-lite"/>
    </source>
</evidence>
<dbReference type="Proteomes" id="UP000694941">
    <property type="component" value="Unplaced"/>
</dbReference>
<evidence type="ECO:0000256" key="6">
    <source>
        <dbReference type="SAM" id="Phobius"/>
    </source>
</evidence>
<feature type="signal peptide" evidence="7">
    <location>
        <begin position="1"/>
        <end position="35"/>
    </location>
</feature>
<evidence type="ECO:0000256" key="1">
    <source>
        <dbReference type="ARBA" id="ARBA00004370"/>
    </source>
</evidence>
<dbReference type="GeneID" id="106470780"/>
<evidence type="ECO:0000256" key="7">
    <source>
        <dbReference type="SAM" id="SignalP"/>
    </source>
</evidence>
<gene>
    <name evidence="9" type="primary">LOC106470780</name>
</gene>
<keyword evidence="3 6" id="KW-1133">Transmembrane helix</keyword>